<feature type="compositionally biased region" description="Pro residues" evidence="1">
    <location>
        <begin position="131"/>
        <end position="140"/>
    </location>
</feature>
<protein>
    <submittedName>
        <fullName evidence="3">Uncharacterized protein</fullName>
    </submittedName>
</protein>
<gene>
    <name evidence="3" type="ORF">LuPra_00981</name>
</gene>
<dbReference type="AlphaFoldDB" id="A0A143PHP8"/>
<name>A0A143PHP8_LUTPR</name>
<feature type="region of interest" description="Disordered" evidence="1">
    <location>
        <begin position="1"/>
        <end position="20"/>
    </location>
</feature>
<reference evidence="4" key="2">
    <citation type="submission" date="2016-04" db="EMBL/GenBank/DDBJ databases">
        <title>First Complete Genome Sequence of a Subdivision 6 Acidobacterium.</title>
        <authorList>
            <person name="Huang S."/>
            <person name="Vieira S."/>
            <person name="Bunk B."/>
            <person name="Riedel T."/>
            <person name="Sproeer C."/>
            <person name="Overmann J."/>
        </authorList>
    </citation>
    <scope>NUCLEOTIDE SEQUENCE [LARGE SCALE GENOMIC DNA]</scope>
    <source>
        <strain evidence="4">DSM 100886 HEG_-6_39</strain>
    </source>
</reference>
<dbReference type="EMBL" id="CP015136">
    <property type="protein sequence ID" value="AMY07800.1"/>
    <property type="molecule type" value="Genomic_DNA"/>
</dbReference>
<keyword evidence="4" id="KW-1185">Reference proteome</keyword>
<feature type="transmembrane region" description="Helical" evidence="2">
    <location>
        <begin position="204"/>
        <end position="225"/>
    </location>
</feature>
<organism evidence="3 4">
    <name type="scientific">Luteitalea pratensis</name>
    <dbReference type="NCBI Taxonomy" id="1855912"/>
    <lineage>
        <taxon>Bacteria</taxon>
        <taxon>Pseudomonadati</taxon>
        <taxon>Acidobacteriota</taxon>
        <taxon>Vicinamibacteria</taxon>
        <taxon>Vicinamibacterales</taxon>
        <taxon>Vicinamibacteraceae</taxon>
        <taxon>Luteitalea</taxon>
    </lineage>
</organism>
<proteinExistence type="predicted"/>
<evidence type="ECO:0000256" key="1">
    <source>
        <dbReference type="SAM" id="MobiDB-lite"/>
    </source>
</evidence>
<dbReference type="Proteomes" id="UP000076079">
    <property type="component" value="Chromosome"/>
</dbReference>
<evidence type="ECO:0000256" key="2">
    <source>
        <dbReference type="SAM" id="Phobius"/>
    </source>
</evidence>
<feature type="region of interest" description="Disordered" evidence="1">
    <location>
        <begin position="232"/>
        <end position="251"/>
    </location>
</feature>
<feature type="compositionally biased region" description="Polar residues" evidence="1">
    <location>
        <begin position="82"/>
        <end position="91"/>
    </location>
</feature>
<feature type="region of interest" description="Disordered" evidence="1">
    <location>
        <begin position="40"/>
        <end position="141"/>
    </location>
</feature>
<sequence>MGSNRAPDDADLPWPVARGELDDIETLELERDAAGRLAWKNMTPPGQASYRAWLPKRGRGMPTTPPPDDAADAWVDDPITSRFASEATSTVVRKPAQPPEAPRAPALEDQVETSTEPTIGSEEATAAARPSLPPSRPPATTPMLQTTITAPVGQHTSTSMPSWPTADATPLRLSLAIAPSGGQRPVRMSLPPIAGQTRTRVERLALLGTGALIGVMASVAFSVAWRPDGRPAPVAAERPSPAPPPMVTAPLATPAVAGPQLATGDVPAAPQAATDVTPVPASPPVQVAAAVAPSRRAVPPARHPTRASVATVTTSRQAAAPAPSAAPPEVLATVGRFAAAYNRMDASATQAVWPTADHQALVTTFTALREQRLTLSRCGGAMNGDTATVLCRGTLRYRPRVGNHDTQIVEGTWRFTMLQRANDWVVENVEAP</sequence>
<keyword evidence="2" id="KW-0472">Membrane</keyword>
<evidence type="ECO:0000313" key="4">
    <source>
        <dbReference type="Proteomes" id="UP000076079"/>
    </source>
</evidence>
<feature type="compositionally biased region" description="Polar residues" evidence="1">
    <location>
        <begin position="308"/>
        <end position="317"/>
    </location>
</feature>
<reference evidence="3 4" key="1">
    <citation type="journal article" date="2016" name="Genome Announc.">
        <title>First Complete Genome Sequence of a Subdivision 6 Acidobacterium Strain.</title>
        <authorList>
            <person name="Huang S."/>
            <person name="Vieira S."/>
            <person name="Bunk B."/>
            <person name="Riedel T."/>
            <person name="Sproer C."/>
            <person name="Overmann J."/>
        </authorList>
    </citation>
    <scope>NUCLEOTIDE SEQUENCE [LARGE SCALE GENOMIC DNA]</scope>
    <source>
        <strain evidence="4">DSM 100886 HEG_-6_39</strain>
    </source>
</reference>
<accession>A0A143PHP8</accession>
<keyword evidence="2" id="KW-0812">Transmembrane</keyword>
<feature type="region of interest" description="Disordered" evidence="1">
    <location>
        <begin position="257"/>
        <end position="324"/>
    </location>
</feature>
<evidence type="ECO:0000313" key="3">
    <source>
        <dbReference type="EMBL" id="AMY07800.1"/>
    </source>
</evidence>
<dbReference type="RefSeq" id="WP_110169706.1">
    <property type="nucleotide sequence ID" value="NZ_CP015136.1"/>
</dbReference>
<keyword evidence="2" id="KW-1133">Transmembrane helix</keyword>
<dbReference type="KEGG" id="abac:LuPra_00981"/>
<feature type="compositionally biased region" description="Low complexity" evidence="1">
    <location>
        <begin position="284"/>
        <end position="300"/>
    </location>
</feature>
<dbReference type="STRING" id="1855912.LuPra_00981"/>